<accession>A0A821ITV1</accession>
<evidence type="ECO:0000313" key="1">
    <source>
        <dbReference type="EMBL" id="CAF4710400.1"/>
    </source>
</evidence>
<protein>
    <submittedName>
        <fullName evidence="1">Uncharacterized protein</fullName>
    </submittedName>
</protein>
<evidence type="ECO:0000313" key="2">
    <source>
        <dbReference type="Proteomes" id="UP000663866"/>
    </source>
</evidence>
<organism evidence="1 2">
    <name type="scientific">Rotaria magnacalcarata</name>
    <dbReference type="NCBI Taxonomy" id="392030"/>
    <lineage>
        <taxon>Eukaryota</taxon>
        <taxon>Metazoa</taxon>
        <taxon>Spiralia</taxon>
        <taxon>Gnathifera</taxon>
        <taxon>Rotifera</taxon>
        <taxon>Eurotatoria</taxon>
        <taxon>Bdelloidea</taxon>
        <taxon>Philodinida</taxon>
        <taxon>Philodinidae</taxon>
        <taxon>Rotaria</taxon>
    </lineage>
</organism>
<gene>
    <name evidence="1" type="ORF">OVN521_LOCUS48723</name>
</gene>
<reference evidence="1" key="1">
    <citation type="submission" date="2021-02" db="EMBL/GenBank/DDBJ databases">
        <authorList>
            <person name="Nowell W R."/>
        </authorList>
    </citation>
    <scope>NUCLEOTIDE SEQUENCE</scope>
</reference>
<feature type="non-terminal residue" evidence="1">
    <location>
        <position position="61"/>
    </location>
</feature>
<proteinExistence type="predicted"/>
<comment type="caution">
    <text evidence="1">The sequence shown here is derived from an EMBL/GenBank/DDBJ whole genome shotgun (WGS) entry which is preliminary data.</text>
</comment>
<dbReference type="Proteomes" id="UP000663866">
    <property type="component" value="Unassembled WGS sequence"/>
</dbReference>
<dbReference type="EMBL" id="CAJOBG010102837">
    <property type="protein sequence ID" value="CAF4710400.1"/>
    <property type="molecule type" value="Genomic_DNA"/>
</dbReference>
<feature type="non-terminal residue" evidence="1">
    <location>
        <position position="1"/>
    </location>
</feature>
<name>A0A821ITV1_9BILA</name>
<keyword evidence="2" id="KW-1185">Reference proteome</keyword>
<sequence length="61" mass="6782">PKSKLAKETVIEHPGLDASAVHFDARIGTHAASRNSRPLVFNKKGKYEEIANRQRAKAKLE</sequence>
<dbReference type="AlphaFoldDB" id="A0A821ITV1"/>